<evidence type="ECO:0000313" key="3">
    <source>
        <dbReference type="EMBL" id="CAE7460785.1"/>
    </source>
</evidence>
<dbReference type="PANTHER" id="PTHR46967:SF2">
    <property type="entry name" value="SUSHI, VON WILLEBRAND FACTOR TYPE A, EGF AND PENTRAXIN DOMAIN-CONTAINING PROTEIN 1-LIKE"/>
    <property type="match status" value="1"/>
</dbReference>
<dbReference type="Gene3D" id="2.10.50.10">
    <property type="entry name" value="Tumor Necrosis Factor Receptor, subunit A, domain 2"/>
    <property type="match status" value="1"/>
</dbReference>
<evidence type="ECO:0000256" key="1">
    <source>
        <dbReference type="SAM" id="SignalP"/>
    </source>
</evidence>
<comment type="caution">
    <text evidence="3">The sequence shown here is derived from an EMBL/GenBank/DDBJ whole genome shotgun (WGS) entry which is preliminary data.</text>
</comment>
<evidence type="ECO:0000259" key="2">
    <source>
        <dbReference type="Pfam" id="PF07699"/>
    </source>
</evidence>
<dbReference type="EMBL" id="CAJNDS010002401">
    <property type="protein sequence ID" value="CAE7460785.1"/>
    <property type="molecule type" value="Genomic_DNA"/>
</dbReference>
<dbReference type="SMART" id="SM01411">
    <property type="entry name" value="Ephrin_rec_like"/>
    <property type="match status" value="1"/>
</dbReference>
<dbReference type="InterPro" id="IPR011641">
    <property type="entry name" value="Tyr-kin_ephrin_A/B_rcpt-like"/>
</dbReference>
<keyword evidence="4" id="KW-1185">Reference proteome</keyword>
<gene>
    <name evidence="3" type="primary">Tg</name>
    <name evidence="3" type="ORF">SNAT2548_LOCUS25589</name>
</gene>
<dbReference type="AlphaFoldDB" id="A0A812S2M7"/>
<dbReference type="InterPro" id="IPR009030">
    <property type="entry name" value="Growth_fac_rcpt_cys_sf"/>
</dbReference>
<accession>A0A812S2M7</accession>
<name>A0A812S2M7_9DINO</name>
<feature type="signal peptide" evidence="1">
    <location>
        <begin position="1"/>
        <end position="18"/>
    </location>
</feature>
<proteinExistence type="predicted"/>
<dbReference type="SUPFAM" id="SSF53850">
    <property type="entry name" value="Periplasmic binding protein-like II"/>
    <property type="match status" value="1"/>
</dbReference>
<evidence type="ECO:0000313" key="4">
    <source>
        <dbReference type="Proteomes" id="UP000604046"/>
    </source>
</evidence>
<dbReference type="Proteomes" id="UP000604046">
    <property type="component" value="Unassembled WGS sequence"/>
</dbReference>
<keyword evidence="1" id="KW-0732">Signal</keyword>
<feature type="chain" id="PRO_5033044323" evidence="1">
    <location>
        <begin position="19"/>
        <end position="577"/>
    </location>
</feature>
<sequence length="577" mass="63575">MDARPWLALLTGVMLVSAELCLPDGIPRTSREYIQDPLNSPEGSAIRMVVYDWAAAEVATELTAILLSEVLGYHVEVSSERTTGSVASALQLAGCVSFDCSEKQPRSHVAMDTWVAGMPGELADFERTHPELAAKSMGSMGYSGQDTLYVKGSVRDEAYYTSGLALEFYKSYNTSLHEPSKFFSKVSDLDKADFVPCNSSAHEFTNDVQMRFYGQWTGDWEGVLETETGYIANCSDGHFWVSPACRHNVSECIPIVAAGFGWNVYVFMQWSTLFSMPTAIGIPKGEEQRRFAVENFRTLFHWWSPDAAFTHLDASMLVFPQHNRREWEAGWYRTAYPENQIIKLVAGQLTGMAPRVTRFLENLELYLDDVQGLLLELEAGATARAASCNWVRAQRSVWTGWIPVDTQCLPGEGGHLTDRSAAVGCSACHPGNFSEAFRDGQGATYVCRPCPAGSFENAFGKTHCVDCDVGTFTEGTGQAHCTRCGLGRYANSTGMTHCHACGIDHWTTSQRVPSEGLEKWLEVDGATSESYCTCVEGWFLNKGTCERCLRGSSCIGSEIRLLPGFHSTLEDPRKGCA</sequence>
<dbReference type="Pfam" id="PF07699">
    <property type="entry name" value="Ephrin_rec_like"/>
    <property type="match status" value="1"/>
</dbReference>
<dbReference type="SUPFAM" id="SSF57184">
    <property type="entry name" value="Growth factor receptor domain"/>
    <property type="match status" value="1"/>
</dbReference>
<dbReference type="OrthoDB" id="415069at2759"/>
<organism evidence="3 4">
    <name type="scientific">Symbiodinium natans</name>
    <dbReference type="NCBI Taxonomy" id="878477"/>
    <lineage>
        <taxon>Eukaryota</taxon>
        <taxon>Sar</taxon>
        <taxon>Alveolata</taxon>
        <taxon>Dinophyceae</taxon>
        <taxon>Suessiales</taxon>
        <taxon>Symbiodiniaceae</taxon>
        <taxon>Symbiodinium</taxon>
    </lineage>
</organism>
<protein>
    <submittedName>
        <fullName evidence="3">Tg protein</fullName>
    </submittedName>
</protein>
<feature type="domain" description="Tyrosine-protein kinase ephrin type A/B receptor-like" evidence="2">
    <location>
        <begin position="443"/>
        <end position="477"/>
    </location>
</feature>
<reference evidence="3" key="1">
    <citation type="submission" date="2021-02" db="EMBL/GenBank/DDBJ databases">
        <authorList>
            <person name="Dougan E. K."/>
            <person name="Rhodes N."/>
            <person name="Thang M."/>
            <person name="Chan C."/>
        </authorList>
    </citation>
    <scope>NUCLEOTIDE SEQUENCE</scope>
</reference>
<dbReference type="PANTHER" id="PTHR46967">
    <property type="entry name" value="INSULIN-LIKE GROWTH FACTOR BINDING PROTEIN,N-TERMINAL"/>
    <property type="match status" value="1"/>
</dbReference>